<dbReference type="InterPro" id="IPR002881">
    <property type="entry name" value="DUF58"/>
</dbReference>
<keyword evidence="4" id="KW-1185">Reference proteome</keyword>
<dbReference type="Proteomes" id="UP000226079">
    <property type="component" value="Unassembled WGS sequence"/>
</dbReference>
<dbReference type="PANTHER" id="PTHR34351">
    <property type="entry name" value="SLR1927 PROTEIN-RELATED"/>
    <property type="match status" value="1"/>
</dbReference>
<evidence type="ECO:0000256" key="1">
    <source>
        <dbReference type="SAM" id="Phobius"/>
    </source>
</evidence>
<sequence length="397" mass="42527">MKVGNPLTVRGWGLLIGGIAWTVVALSLGQRPLAWPGVFLATAPLLSWLLLLPASISCRVSRQVSSLRVSVGETAQVELLPAPRALSFGGVFRLRDRLAPALGEARWYIIPAGVGRWRRRLTYRVTPAWRGRHQIGPTEQSLGDGLGLARALRSADNSVELVARPRVEVLPSLRPATGQGSLSDPLIRQSGLSGADDVLIREYETGDDVRRIHWRSTAHFGELMVRREERSWDPRASVLVDNRSHGYARRNPDLRLEWAISSAASITLQLARDGFAASLIDVDGLSLSGGEPELILEHLTDLEASSTRSLSTALSAAGAEGASQLLVAILGRVDGSDEAELAAALGHGRVGWAILVGGTGSDQATVDRLSQAGWHAVIADPSTSVAPAWQAFGGWSR</sequence>
<evidence type="ECO:0000313" key="4">
    <source>
        <dbReference type="Proteomes" id="UP000226079"/>
    </source>
</evidence>
<dbReference type="RefSeq" id="WP_169923775.1">
    <property type="nucleotide sequence ID" value="NZ_PDJC01000001.1"/>
</dbReference>
<feature type="domain" description="DUF58" evidence="2">
    <location>
        <begin position="200"/>
        <end position="279"/>
    </location>
</feature>
<dbReference type="PANTHER" id="PTHR34351:SF1">
    <property type="entry name" value="SLR1927 PROTEIN"/>
    <property type="match status" value="1"/>
</dbReference>
<accession>A0A2A9CTL2</accession>
<dbReference type="Pfam" id="PF01882">
    <property type="entry name" value="DUF58"/>
    <property type="match status" value="1"/>
</dbReference>
<feature type="transmembrane region" description="Helical" evidence="1">
    <location>
        <begin position="12"/>
        <end position="28"/>
    </location>
</feature>
<gene>
    <name evidence="3" type="ORF">ATK74_1536</name>
</gene>
<dbReference type="EMBL" id="PDJC01000001">
    <property type="protein sequence ID" value="PFG16980.1"/>
    <property type="molecule type" value="Genomic_DNA"/>
</dbReference>
<feature type="transmembrane region" description="Helical" evidence="1">
    <location>
        <begin position="34"/>
        <end position="52"/>
    </location>
</feature>
<evidence type="ECO:0000313" key="3">
    <source>
        <dbReference type="EMBL" id="PFG16980.1"/>
    </source>
</evidence>
<reference evidence="3 4" key="1">
    <citation type="submission" date="2017-10" db="EMBL/GenBank/DDBJ databases">
        <title>Sequencing the genomes of 1000 actinobacteria strains.</title>
        <authorList>
            <person name="Klenk H.-P."/>
        </authorList>
    </citation>
    <scope>NUCLEOTIDE SEQUENCE [LARGE SCALE GENOMIC DNA]</scope>
    <source>
        <strain evidence="3 4">DSM 15597</strain>
    </source>
</reference>
<evidence type="ECO:0000259" key="2">
    <source>
        <dbReference type="Pfam" id="PF01882"/>
    </source>
</evidence>
<keyword evidence="1" id="KW-0812">Transmembrane</keyword>
<organism evidence="3 4">
    <name type="scientific">Propionicimonas paludicola</name>
    <dbReference type="NCBI Taxonomy" id="185243"/>
    <lineage>
        <taxon>Bacteria</taxon>
        <taxon>Bacillati</taxon>
        <taxon>Actinomycetota</taxon>
        <taxon>Actinomycetes</taxon>
        <taxon>Propionibacteriales</taxon>
        <taxon>Nocardioidaceae</taxon>
        <taxon>Propionicimonas</taxon>
    </lineage>
</organism>
<keyword evidence="1" id="KW-1133">Transmembrane helix</keyword>
<name>A0A2A9CTL2_9ACTN</name>
<proteinExistence type="predicted"/>
<comment type="caution">
    <text evidence="3">The sequence shown here is derived from an EMBL/GenBank/DDBJ whole genome shotgun (WGS) entry which is preliminary data.</text>
</comment>
<dbReference type="AlphaFoldDB" id="A0A2A9CTL2"/>
<keyword evidence="1" id="KW-0472">Membrane</keyword>
<protein>
    <submittedName>
        <fullName evidence="3">Uncharacterized protein (DUF58 family)</fullName>
    </submittedName>
</protein>